<dbReference type="EMBL" id="GBRH01164486">
    <property type="protein sequence ID" value="JAE33410.1"/>
    <property type="molecule type" value="Transcribed_RNA"/>
</dbReference>
<proteinExistence type="predicted"/>
<organism evidence="1">
    <name type="scientific">Arundo donax</name>
    <name type="common">Giant reed</name>
    <name type="synonym">Donax arundinaceus</name>
    <dbReference type="NCBI Taxonomy" id="35708"/>
    <lineage>
        <taxon>Eukaryota</taxon>
        <taxon>Viridiplantae</taxon>
        <taxon>Streptophyta</taxon>
        <taxon>Embryophyta</taxon>
        <taxon>Tracheophyta</taxon>
        <taxon>Spermatophyta</taxon>
        <taxon>Magnoliopsida</taxon>
        <taxon>Liliopsida</taxon>
        <taxon>Poales</taxon>
        <taxon>Poaceae</taxon>
        <taxon>PACMAD clade</taxon>
        <taxon>Arundinoideae</taxon>
        <taxon>Arundineae</taxon>
        <taxon>Arundo</taxon>
    </lineage>
</organism>
<evidence type="ECO:0000313" key="1">
    <source>
        <dbReference type="EMBL" id="JAE33410.1"/>
    </source>
</evidence>
<name>A0A0A9H876_ARUDO</name>
<reference evidence="1" key="2">
    <citation type="journal article" date="2015" name="Data Brief">
        <title>Shoot transcriptome of the giant reed, Arundo donax.</title>
        <authorList>
            <person name="Barrero R.A."/>
            <person name="Guerrero F.D."/>
            <person name="Moolhuijzen P."/>
            <person name="Goolsby J.A."/>
            <person name="Tidwell J."/>
            <person name="Bellgard S.E."/>
            <person name="Bellgard M.I."/>
        </authorList>
    </citation>
    <scope>NUCLEOTIDE SEQUENCE</scope>
    <source>
        <tissue evidence="1">Shoot tissue taken approximately 20 cm above the soil surface</tissue>
    </source>
</reference>
<reference evidence="1" key="1">
    <citation type="submission" date="2014-09" db="EMBL/GenBank/DDBJ databases">
        <authorList>
            <person name="Magalhaes I.L.F."/>
            <person name="Oliveira U."/>
            <person name="Santos F.R."/>
            <person name="Vidigal T.H.D.A."/>
            <person name="Brescovit A.D."/>
            <person name="Santos A.J."/>
        </authorList>
    </citation>
    <scope>NUCLEOTIDE SEQUENCE</scope>
    <source>
        <tissue evidence="1">Shoot tissue taken approximately 20 cm above the soil surface</tissue>
    </source>
</reference>
<sequence>MVCLNPIPCSGFGQMIPNPSRAPIACYFASYQMVLTLPPNNF</sequence>
<accession>A0A0A9H876</accession>
<dbReference type="AlphaFoldDB" id="A0A0A9H876"/>
<protein>
    <submittedName>
        <fullName evidence="1">Uncharacterized protein</fullName>
    </submittedName>
</protein>